<accession>A0A562U9D8</accession>
<keyword evidence="2" id="KW-1185">Reference proteome</keyword>
<evidence type="ECO:0000313" key="1">
    <source>
        <dbReference type="EMBL" id="TWJ02424.1"/>
    </source>
</evidence>
<dbReference type="InterPro" id="IPR005901">
    <property type="entry name" value="GLPGLI"/>
</dbReference>
<proteinExistence type="predicted"/>
<dbReference type="Pfam" id="PF09697">
    <property type="entry name" value="Porph_ging"/>
    <property type="match status" value="1"/>
</dbReference>
<sequence length="298" mass="33034">MFAVFAARAQKTDTAGYMVHYKFSHLRDTNNRANPYTENMALFLGQNSSVYKSYDKQLQDALFKKQVKEAIANSPNGNISIHTKNTASPLQYYQFSAQKKLYRKESLVINSYLIEETLPVIDWKISSDTASFGGMHCQKATAHFKGRDYTAWFCADMPFHTGPWKLNGLPGVILEAYDAKKEVVFKFDGIEKVAPAQPVAAVAEPQSGDRRMVMIGGDDSDTDPAVIQLPSRSIKTTDKEFAKLQDAMRKDPDAFAQAMMASSGMNRPGNANGPGPDHIKIKLGPQAVINNPIELSEK</sequence>
<protein>
    <submittedName>
        <fullName evidence="1">GLPGLI family protein</fullName>
    </submittedName>
</protein>
<dbReference type="Proteomes" id="UP000317010">
    <property type="component" value="Unassembled WGS sequence"/>
</dbReference>
<name>A0A562U9D8_9SPHI</name>
<comment type="caution">
    <text evidence="1">The sequence shown here is derived from an EMBL/GenBank/DDBJ whole genome shotgun (WGS) entry which is preliminary data.</text>
</comment>
<dbReference type="AlphaFoldDB" id="A0A562U9D8"/>
<dbReference type="NCBIfam" id="TIGR01200">
    <property type="entry name" value="GLPGLI"/>
    <property type="match status" value="1"/>
</dbReference>
<reference evidence="1 2" key="1">
    <citation type="submission" date="2019-07" db="EMBL/GenBank/DDBJ databases">
        <title>Genomic Encyclopedia of Archaeal and Bacterial Type Strains, Phase II (KMG-II): from individual species to whole genera.</title>
        <authorList>
            <person name="Goeker M."/>
        </authorList>
    </citation>
    <scope>NUCLEOTIDE SEQUENCE [LARGE SCALE GENOMIC DNA]</scope>
    <source>
        <strain evidence="1 2">ATCC BAA-1854</strain>
    </source>
</reference>
<gene>
    <name evidence="1" type="ORF">JN11_01396</name>
</gene>
<evidence type="ECO:0000313" key="2">
    <source>
        <dbReference type="Proteomes" id="UP000317010"/>
    </source>
</evidence>
<dbReference type="EMBL" id="VLLI01000003">
    <property type="protein sequence ID" value="TWJ02424.1"/>
    <property type="molecule type" value="Genomic_DNA"/>
</dbReference>
<organism evidence="1 2">
    <name type="scientific">Mucilaginibacter frigoritolerans</name>
    <dbReference type="NCBI Taxonomy" id="652788"/>
    <lineage>
        <taxon>Bacteria</taxon>
        <taxon>Pseudomonadati</taxon>
        <taxon>Bacteroidota</taxon>
        <taxon>Sphingobacteriia</taxon>
        <taxon>Sphingobacteriales</taxon>
        <taxon>Sphingobacteriaceae</taxon>
        <taxon>Mucilaginibacter</taxon>
    </lineage>
</organism>